<dbReference type="Pfam" id="PF05014">
    <property type="entry name" value="Nuc_deoxyrib_tr"/>
    <property type="match status" value="1"/>
</dbReference>
<dbReference type="InterPro" id="IPR029056">
    <property type="entry name" value="Ribokinase-like"/>
</dbReference>
<accession>A0ABV4FAI8</accession>
<dbReference type="Proteomes" id="UP001565471">
    <property type="component" value="Unassembled WGS sequence"/>
</dbReference>
<reference evidence="1 2" key="1">
    <citation type="submission" date="2024-07" db="EMBL/GenBank/DDBJ databases">
        <title>Genomic Encyclopedia of Type Strains, Phase V (KMG-V): Genome sequencing to study the core and pangenomes of soil and plant-associated prokaryotes.</title>
        <authorList>
            <person name="Whitman W."/>
        </authorList>
    </citation>
    <scope>NUCLEOTIDE SEQUENCE [LARGE SCALE GENOMIC DNA]</scope>
    <source>
        <strain evidence="1 2">USDA 415</strain>
    </source>
</reference>
<comment type="caution">
    <text evidence="1">The sequence shown here is derived from an EMBL/GenBank/DDBJ whole genome shotgun (WGS) entry which is preliminary data.</text>
</comment>
<proteinExistence type="predicted"/>
<sequence>MTATTRVPLLVGEVFVDFTITPSGTENKLRLGGVAHAARGFWALGQAFRAAVVIPSYLEKLTRDYFAKLGCVELLVLGIVTGAPNITLIFDATEVADQEYDTPLRDEKAVQLGDVSTALEQAEDVLIFPGAFSLAEVCAMLPTTARLHIDVAYDVETPTTLAELNRSIETVLISTSSPLFTKTKDQTLNGVAVAFARCKPKYVILKQNRGGTELLDCSSAAPQIEALPAQLGTTINSVGVGDVFAAAFLTALPEGATTAGWRATYAAAAYSQTTYPDIFKKYVERDQSLSLDEMTSLWGTFLPWSARPAVQIYFAAPDFAKADRTAIDEALNALAYHNFAPRRPVVENGELPPNSDAATLRTIYEKDCELLKKCTLVFAVPTERDPGTLVEIGLAIEAGIPVVTYDPSGKNNNTMVIAGSSFYSSDLDACLNATFQLLSQRLK</sequence>
<protein>
    <submittedName>
        <fullName evidence="1">Nucleoside 2-deoxyribosyltransferase</fullName>
    </submittedName>
</protein>
<organism evidence="1 2">
    <name type="scientific">Bradyrhizobium elkanii</name>
    <dbReference type="NCBI Taxonomy" id="29448"/>
    <lineage>
        <taxon>Bacteria</taxon>
        <taxon>Pseudomonadati</taxon>
        <taxon>Pseudomonadota</taxon>
        <taxon>Alphaproteobacteria</taxon>
        <taxon>Hyphomicrobiales</taxon>
        <taxon>Nitrobacteraceae</taxon>
        <taxon>Bradyrhizobium</taxon>
    </lineage>
</organism>
<evidence type="ECO:0000313" key="2">
    <source>
        <dbReference type="Proteomes" id="UP001565471"/>
    </source>
</evidence>
<name>A0ABV4FAI8_BRAEL</name>
<dbReference type="Gene3D" id="3.40.1190.20">
    <property type="match status" value="1"/>
</dbReference>
<dbReference type="EMBL" id="JBGBZA010000002">
    <property type="protein sequence ID" value="MEY9320480.1"/>
    <property type="molecule type" value="Genomic_DNA"/>
</dbReference>
<keyword evidence="2" id="KW-1185">Reference proteome</keyword>
<dbReference type="Gene3D" id="3.40.50.450">
    <property type="match status" value="1"/>
</dbReference>
<dbReference type="SUPFAM" id="SSF53613">
    <property type="entry name" value="Ribokinase-like"/>
    <property type="match status" value="1"/>
</dbReference>
<gene>
    <name evidence="1" type="ORF">ABIF29_007279</name>
</gene>
<evidence type="ECO:0000313" key="1">
    <source>
        <dbReference type="EMBL" id="MEY9320480.1"/>
    </source>
</evidence>
<dbReference type="InterPro" id="IPR007710">
    <property type="entry name" value="Nucleoside_deoxyribTrfase"/>
</dbReference>
<dbReference type="SUPFAM" id="SSF52309">
    <property type="entry name" value="N-(deoxy)ribosyltransferase-like"/>
    <property type="match status" value="1"/>
</dbReference>